<dbReference type="GO" id="GO:0016491">
    <property type="term" value="F:oxidoreductase activity"/>
    <property type="evidence" value="ECO:0007669"/>
    <property type="project" value="UniProtKB-KW"/>
</dbReference>
<dbReference type="InterPro" id="IPR036291">
    <property type="entry name" value="NAD(P)-bd_dom_sf"/>
</dbReference>
<dbReference type="Proteomes" id="UP000584931">
    <property type="component" value="Unassembled WGS sequence"/>
</dbReference>
<dbReference type="SUPFAM" id="SSF51735">
    <property type="entry name" value="NAD(P)-binding Rossmann-fold domains"/>
    <property type="match status" value="1"/>
</dbReference>
<organism evidence="2 3">
    <name type="scientific">Nocardiopsis sinuspersici</name>
    <dbReference type="NCBI Taxonomy" id="501010"/>
    <lineage>
        <taxon>Bacteria</taxon>
        <taxon>Bacillati</taxon>
        <taxon>Actinomycetota</taxon>
        <taxon>Actinomycetes</taxon>
        <taxon>Streptosporangiales</taxon>
        <taxon>Nocardiopsidaceae</taxon>
        <taxon>Nocardiopsis</taxon>
    </lineage>
</organism>
<dbReference type="PANTHER" id="PTHR43157:SF31">
    <property type="entry name" value="PHOSPHATIDYLINOSITOL-GLYCAN BIOSYNTHESIS CLASS F PROTEIN"/>
    <property type="match status" value="1"/>
</dbReference>
<dbReference type="Gene3D" id="3.40.50.720">
    <property type="entry name" value="NAD(P)-binding Rossmann-like Domain"/>
    <property type="match status" value="1"/>
</dbReference>
<gene>
    <name evidence="2" type="ORF">HNR06_004212</name>
</gene>
<evidence type="ECO:0000313" key="2">
    <source>
        <dbReference type="EMBL" id="NYH54623.1"/>
    </source>
</evidence>
<dbReference type="PANTHER" id="PTHR43157">
    <property type="entry name" value="PHOSPHATIDYLINOSITOL-GLYCAN BIOSYNTHESIS CLASS F PROTEIN-RELATED"/>
    <property type="match status" value="1"/>
</dbReference>
<dbReference type="EMBL" id="JACCHL010000001">
    <property type="protein sequence ID" value="NYH54623.1"/>
    <property type="molecule type" value="Genomic_DNA"/>
</dbReference>
<evidence type="ECO:0008006" key="4">
    <source>
        <dbReference type="Google" id="ProtNLM"/>
    </source>
</evidence>
<comment type="caution">
    <text evidence="2">The sequence shown here is derived from an EMBL/GenBank/DDBJ whole genome shotgun (WGS) entry which is preliminary data.</text>
</comment>
<evidence type="ECO:0000313" key="3">
    <source>
        <dbReference type="Proteomes" id="UP000584931"/>
    </source>
</evidence>
<reference evidence="2 3" key="1">
    <citation type="submission" date="2020-07" db="EMBL/GenBank/DDBJ databases">
        <title>Sequencing the genomes of 1000 actinobacteria strains.</title>
        <authorList>
            <person name="Klenk H.-P."/>
        </authorList>
    </citation>
    <scope>NUCLEOTIDE SEQUENCE [LARGE SCALE GENOMIC DNA]</scope>
    <source>
        <strain evidence="2 3">DSM 45278</strain>
    </source>
</reference>
<protein>
    <recommendedName>
        <fullName evidence="4">Short-chain dehydrogenase</fullName>
    </recommendedName>
</protein>
<sequence length="135" mass="14508">MAGTSWRHRFYSRIHVYGTSKLLSLLATRELARRLPAGMRAYNADPGMVRGTAVNRSAGGLMRLTAPLTRPWFRTVEEGVRTPLALAVADTPPEPNGGFFSDSRPGSPSALAGDDGLARLVYERTALLLGTAPLA</sequence>
<evidence type="ECO:0000256" key="1">
    <source>
        <dbReference type="ARBA" id="ARBA00023002"/>
    </source>
</evidence>
<dbReference type="AlphaFoldDB" id="A0A7Y9XFA8"/>
<name>A0A7Y9XFA8_9ACTN</name>
<keyword evidence="1" id="KW-0560">Oxidoreductase</keyword>
<accession>A0A7Y9XFA8</accession>
<dbReference type="RefSeq" id="WP_218908788.1">
    <property type="nucleotide sequence ID" value="NZ_JACCHL010000001.1"/>
</dbReference>
<proteinExistence type="predicted"/>